<evidence type="ECO:0000256" key="3">
    <source>
        <dbReference type="ARBA" id="ARBA00022840"/>
    </source>
</evidence>
<name>A0ABX7IKS4_9ACTO</name>
<feature type="domain" description="ABC transporter" evidence="4">
    <location>
        <begin position="21"/>
        <end position="230"/>
    </location>
</feature>
<dbReference type="InterPro" id="IPR003439">
    <property type="entry name" value="ABC_transporter-like_ATP-bd"/>
</dbReference>
<sequence>MVSRWEQKSKQLRSNLVNDKLRVADLTFRYSKHDPELYDGLSLTFTPGKITAITGESGRGKSTLLYILGLMLAPTAGNIYYGHTDLTALNDSQKSSYRAHNFGFIFQNAELDPNRSIIDSVCEPGIYTHVNRRTQETYALELLTRMGVDNEAYRKPGQISGGQAQRVAVCRALINNPHIILADEPTGNLDEHNSLIVLNALREAAQSDKTVLIATHDPTVINYADDVVQL</sequence>
<proteinExistence type="predicted"/>
<evidence type="ECO:0000313" key="6">
    <source>
        <dbReference type="Proteomes" id="UP000602653"/>
    </source>
</evidence>
<evidence type="ECO:0000313" key="5">
    <source>
        <dbReference type="EMBL" id="QRV03029.1"/>
    </source>
</evidence>
<dbReference type="EMBL" id="CP070228">
    <property type="protein sequence ID" value="QRV03029.1"/>
    <property type="molecule type" value="Genomic_DNA"/>
</dbReference>
<organism evidence="5 6">
    <name type="scientific">Arcanobacterium phocisimile</name>
    <dbReference type="NCBI Taxonomy" id="1302235"/>
    <lineage>
        <taxon>Bacteria</taxon>
        <taxon>Bacillati</taxon>
        <taxon>Actinomycetota</taxon>
        <taxon>Actinomycetes</taxon>
        <taxon>Actinomycetales</taxon>
        <taxon>Actinomycetaceae</taxon>
        <taxon>Arcanobacterium</taxon>
    </lineage>
</organism>
<dbReference type="Pfam" id="PF00005">
    <property type="entry name" value="ABC_tran"/>
    <property type="match status" value="1"/>
</dbReference>
<evidence type="ECO:0000256" key="2">
    <source>
        <dbReference type="ARBA" id="ARBA00022741"/>
    </source>
</evidence>
<dbReference type="InterPro" id="IPR017911">
    <property type="entry name" value="MacB-like_ATP-bd"/>
</dbReference>
<dbReference type="InterPro" id="IPR027417">
    <property type="entry name" value="P-loop_NTPase"/>
</dbReference>
<reference evidence="5 6" key="1">
    <citation type="submission" date="2021-02" db="EMBL/GenBank/DDBJ databases">
        <title>Complete Genome Sequence of Arcanobacterium phocisimile strain DSM 26142T from a harbour seal.</title>
        <authorList>
            <person name="Borowiak M."/>
            <person name="Alssahen M."/>
            <person name="Malorny B."/>
            <person name="Laemmler C."/>
            <person name="Siebert U."/>
            <person name="Ploetz M."/>
            <person name="Abdulmawjood A."/>
        </authorList>
    </citation>
    <scope>NUCLEOTIDE SEQUENCE [LARGE SCALE GENOMIC DNA]</scope>
    <source>
        <strain evidence="5 6">DSM 26142</strain>
    </source>
</reference>
<accession>A0ABX7IKS4</accession>
<gene>
    <name evidence="5" type="ORF">JTE88_04545</name>
</gene>
<keyword evidence="1" id="KW-0813">Transport</keyword>
<dbReference type="Proteomes" id="UP000602653">
    <property type="component" value="Chromosome"/>
</dbReference>
<dbReference type="PROSITE" id="PS00211">
    <property type="entry name" value="ABC_TRANSPORTER_1"/>
    <property type="match status" value="1"/>
</dbReference>
<dbReference type="PANTHER" id="PTHR24220">
    <property type="entry name" value="IMPORT ATP-BINDING PROTEIN"/>
    <property type="match status" value="1"/>
</dbReference>
<evidence type="ECO:0000259" key="4">
    <source>
        <dbReference type="PROSITE" id="PS50893"/>
    </source>
</evidence>
<protein>
    <submittedName>
        <fullName evidence="5">ABC transporter ATP-binding protein</fullName>
    </submittedName>
</protein>
<keyword evidence="6" id="KW-1185">Reference proteome</keyword>
<dbReference type="PROSITE" id="PS50893">
    <property type="entry name" value="ABC_TRANSPORTER_2"/>
    <property type="match status" value="1"/>
</dbReference>
<dbReference type="GO" id="GO:0005524">
    <property type="term" value="F:ATP binding"/>
    <property type="evidence" value="ECO:0007669"/>
    <property type="project" value="UniProtKB-KW"/>
</dbReference>
<keyword evidence="2" id="KW-0547">Nucleotide-binding</keyword>
<dbReference type="InterPro" id="IPR003593">
    <property type="entry name" value="AAA+_ATPase"/>
</dbReference>
<dbReference type="SUPFAM" id="SSF52540">
    <property type="entry name" value="P-loop containing nucleoside triphosphate hydrolases"/>
    <property type="match status" value="1"/>
</dbReference>
<evidence type="ECO:0000256" key="1">
    <source>
        <dbReference type="ARBA" id="ARBA00022448"/>
    </source>
</evidence>
<dbReference type="InterPro" id="IPR017871">
    <property type="entry name" value="ABC_transporter-like_CS"/>
</dbReference>
<dbReference type="InterPro" id="IPR015854">
    <property type="entry name" value="ABC_transpr_LolD-like"/>
</dbReference>
<dbReference type="Gene3D" id="3.40.50.300">
    <property type="entry name" value="P-loop containing nucleotide triphosphate hydrolases"/>
    <property type="match status" value="1"/>
</dbReference>
<dbReference type="SMART" id="SM00382">
    <property type="entry name" value="AAA"/>
    <property type="match status" value="1"/>
</dbReference>
<dbReference type="CDD" id="cd03255">
    <property type="entry name" value="ABC_MJ0796_LolCDE_FtsE"/>
    <property type="match status" value="1"/>
</dbReference>
<keyword evidence="3 5" id="KW-0067">ATP-binding</keyword>
<dbReference type="PANTHER" id="PTHR24220:SF86">
    <property type="entry name" value="ABC TRANSPORTER ABCH.1"/>
    <property type="match status" value="1"/>
</dbReference>